<keyword evidence="8 11" id="KW-0342">GTP-binding</keyword>
<comment type="catalytic activity">
    <reaction evidence="10 11">
        <text>GTP + 4 H2O = 2,5-diamino-6-hydroxy-4-(5-phosphoribosylamino)-pyrimidine + formate + 2 phosphate + 3 H(+)</text>
        <dbReference type="Rhea" id="RHEA:23704"/>
        <dbReference type="ChEBI" id="CHEBI:15377"/>
        <dbReference type="ChEBI" id="CHEBI:15378"/>
        <dbReference type="ChEBI" id="CHEBI:15740"/>
        <dbReference type="ChEBI" id="CHEBI:37565"/>
        <dbReference type="ChEBI" id="CHEBI:43474"/>
        <dbReference type="ChEBI" id="CHEBI:58614"/>
        <dbReference type="EC" id="3.5.4.25"/>
    </reaction>
</comment>
<feature type="binding site" evidence="11">
    <location>
        <position position="82"/>
    </location>
    <ligand>
        <name>Zn(2+)</name>
        <dbReference type="ChEBI" id="CHEBI:29105"/>
        <note>catalytic</note>
    </ligand>
</feature>
<dbReference type="GO" id="GO:0008270">
    <property type="term" value="F:zinc ion binding"/>
    <property type="evidence" value="ECO:0007669"/>
    <property type="project" value="UniProtKB-UniRule"/>
</dbReference>
<dbReference type="GO" id="GO:0003935">
    <property type="term" value="F:GTP cyclohydrolase II activity"/>
    <property type="evidence" value="ECO:0007669"/>
    <property type="project" value="UniProtKB-UniRule"/>
</dbReference>
<comment type="function">
    <text evidence="9 11">Catalyzes the conversion of GTP to 2,5-diamino-6-ribosylamino-4(3H)-pyrimidinone 5'-phosphate (DARP), formate and pyrophosphate.</text>
</comment>
<name>A0A2J0U318_STEMA</name>
<comment type="similarity">
    <text evidence="2">In the N-terminal section; belongs to the DHBP synthase family.</text>
</comment>
<dbReference type="InterPro" id="IPR000926">
    <property type="entry name" value="RibA"/>
</dbReference>
<evidence type="ECO:0000256" key="4">
    <source>
        <dbReference type="ARBA" id="ARBA00022723"/>
    </source>
</evidence>
<dbReference type="Gene3D" id="3.40.50.10990">
    <property type="entry name" value="GTP cyclohydrolase II"/>
    <property type="match status" value="1"/>
</dbReference>
<dbReference type="HAMAP" id="MF_00179">
    <property type="entry name" value="RibA"/>
    <property type="match status" value="1"/>
</dbReference>
<organism evidence="13 14">
    <name type="scientific">Stenotrophomonas maltophilia</name>
    <name type="common">Pseudomonas maltophilia</name>
    <name type="synonym">Xanthomonas maltophilia</name>
    <dbReference type="NCBI Taxonomy" id="40324"/>
    <lineage>
        <taxon>Bacteria</taxon>
        <taxon>Pseudomonadati</taxon>
        <taxon>Pseudomonadota</taxon>
        <taxon>Gammaproteobacteria</taxon>
        <taxon>Lysobacterales</taxon>
        <taxon>Lysobacteraceae</taxon>
        <taxon>Stenotrophomonas</taxon>
        <taxon>Stenotrophomonas maltophilia group</taxon>
    </lineage>
</organism>
<dbReference type="CDD" id="cd00641">
    <property type="entry name" value="GTP_cyclohydro2"/>
    <property type="match status" value="1"/>
</dbReference>
<evidence type="ECO:0000313" key="14">
    <source>
        <dbReference type="Proteomes" id="UP000230167"/>
    </source>
</evidence>
<keyword evidence="6 11" id="KW-0378">Hydrolase</keyword>
<comment type="caution">
    <text evidence="13">The sequence shown here is derived from an EMBL/GenBank/DDBJ whole genome shotgun (WGS) entry which is preliminary data.</text>
</comment>
<dbReference type="Proteomes" id="UP000230167">
    <property type="component" value="Unassembled WGS sequence"/>
</dbReference>
<dbReference type="EC" id="3.5.4.25" evidence="11"/>
<evidence type="ECO:0000256" key="10">
    <source>
        <dbReference type="ARBA" id="ARBA00049295"/>
    </source>
</evidence>
<evidence type="ECO:0000256" key="9">
    <source>
        <dbReference type="ARBA" id="ARBA00043932"/>
    </source>
</evidence>
<gene>
    <name evidence="11" type="primary">ribA</name>
    <name evidence="13" type="ORF">B9Y64_21670</name>
</gene>
<evidence type="ECO:0000256" key="8">
    <source>
        <dbReference type="ARBA" id="ARBA00023134"/>
    </source>
</evidence>
<feature type="binding site" evidence="11">
    <location>
        <position position="163"/>
    </location>
    <ligand>
        <name>GTP</name>
        <dbReference type="ChEBI" id="CHEBI:37565"/>
    </ligand>
</feature>
<feature type="active site" description="Proton acceptor" evidence="11">
    <location>
        <position position="140"/>
    </location>
</feature>
<dbReference type="InterPro" id="IPR032677">
    <property type="entry name" value="GTP_cyclohydro_II"/>
</dbReference>
<proteinExistence type="inferred from homology"/>
<evidence type="ECO:0000256" key="7">
    <source>
        <dbReference type="ARBA" id="ARBA00022833"/>
    </source>
</evidence>
<dbReference type="FunFam" id="3.40.50.10990:FF:000001">
    <property type="entry name" value="Riboflavin biosynthesis protein RibBA"/>
    <property type="match status" value="1"/>
</dbReference>
<dbReference type="EMBL" id="NEQV01000011">
    <property type="protein sequence ID" value="PJL22956.1"/>
    <property type="molecule type" value="Genomic_DNA"/>
</dbReference>
<dbReference type="GO" id="GO:0005829">
    <property type="term" value="C:cytosol"/>
    <property type="evidence" value="ECO:0007669"/>
    <property type="project" value="TreeGrafter"/>
</dbReference>
<evidence type="ECO:0000256" key="6">
    <source>
        <dbReference type="ARBA" id="ARBA00022801"/>
    </source>
</evidence>
<evidence type="ECO:0000259" key="12">
    <source>
        <dbReference type="Pfam" id="PF00925"/>
    </source>
</evidence>
<sequence length="211" mass="23063">MDEGVAAVLKAALLPAQVRSKCAFPVKGGRMVAEIITFDALTDGKEHVALRFGPNTGSLPPLVRLHSECVTGDVFGSQRCDCGPQLDEAMETLEKEGGYLLYLRQEGRGIGLNAKMDAYVLQMAGMDTYQANLELGFEADLRDYSCAAQMLHALGHSSVRLLSNNPDKAMQLERYGIRVAERVATGIHLNTHNESYLRVKKEKTGHTLAID</sequence>
<dbReference type="InterPro" id="IPR036144">
    <property type="entry name" value="RibA-like_sf"/>
</dbReference>
<feature type="domain" description="GTP cyclohydrolase II" evidence="12">
    <location>
        <begin position="21"/>
        <end position="183"/>
    </location>
</feature>
<reference evidence="13 14" key="1">
    <citation type="journal article" date="2017" name="Front. Microbiol.">
        <title>Double-Face Meets the Bacterial World: The Opportunistic Pathogen Stenotrophomonas maltophilia.</title>
        <authorList>
            <person name="Lira F."/>
            <person name="Berg G."/>
            <person name="Martinez J.L."/>
        </authorList>
    </citation>
    <scope>NUCLEOTIDE SEQUENCE [LARGE SCALE GENOMIC DNA]</scope>
    <source>
        <strain evidence="13 14">EA1</strain>
    </source>
</reference>
<dbReference type="GO" id="GO:0009231">
    <property type="term" value="P:riboflavin biosynthetic process"/>
    <property type="evidence" value="ECO:0007669"/>
    <property type="project" value="UniProtKB-UniRule"/>
</dbReference>
<evidence type="ECO:0000256" key="3">
    <source>
        <dbReference type="ARBA" id="ARBA00022619"/>
    </source>
</evidence>
<dbReference type="UniPathway" id="UPA00275">
    <property type="reaction ID" value="UER00400"/>
</dbReference>
<keyword evidence="3 11" id="KW-0686">Riboflavin biosynthesis</keyword>
<keyword evidence="4 11" id="KW-0479">Metal-binding</keyword>
<evidence type="ECO:0000313" key="13">
    <source>
        <dbReference type="EMBL" id="PJL22956.1"/>
    </source>
</evidence>
<feature type="binding site" evidence="11">
    <location>
        <position position="80"/>
    </location>
    <ligand>
        <name>Zn(2+)</name>
        <dbReference type="ChEBI" id="CHEBI:29105"/>
        <note>catalytic</note>
    </ligand>
</feature>
<feature type="binding site" evidence="11">
    <location>
        <position position="128"/>
    </location>
    <ligand>
        <name>GTP</name>
        <dbReference type="ChEBI" id="CHEBI:37565"/>
    </ligand>
</feature>
<protein>
    <recommendedName>
        <fullName evidence="11">GTP cyclohydrolase-2</fullName>
        <ecNumber evidence="11">3.5.4.25</ecNumber>
    </recommendedName>
    <alternativeName>
        <fullName evidence="11">GTP cyclohydrolase II</fullName>
    </alternativeName>
</protein>
<dbReference type="SUPFAM" id="SSF142695">
    <property type="entry name" value="RibA-like"/>
    <property type="match status" value="1"/>
</dbReference>
<keyword evidence="7 11" id="KW-0862">Zinc</keyword>
<comment type="pathway">
    <text evidence="1 11">Cofactor biosynthesis; riboflavin biosynthesis; 5-amino-6-(D-ribitylamino)uracil from GTP: step 1/4.</text>
</comment>
<dbReference type="NCBIfam" id="NF001591">
    <property type="entry name" value="PRK00393.1"/>
    <property type="match status" value="1"/>
</dbReference>
<feature type="binding site" evidence="11">
    <location>
        <begin position="64"/>
        <end position="68"/>
    </location>
    <ligand>
        <name>GTP</name>
        <dbReference type="ChEBI" id="CHEBI:37565"/>
    </ligand>
</feature>
<feature type="binding site" evidence="11">
    <location>
        <position position="85"/>
    </location>
    <ligand>
        <name>GTP</name>
        <dbReference type="ChEBI" id="CHEBI:37565"/>
    </ligand>
</feature>
<evidence type="ECO:0000256" key="5">
    <source>
        <dbReference type="ARBA" id="ARBA00022741"/>
    </source>
</evidence>
<dbReference type="OrthoDB" id="9793111at2"/>
<evidence type="ECO:0000256" key="2">
    <source>
        <dbReference type="ARBA" id="ARBA00005520"/>
    </source>
</evidence>
<evidence type="ECO:0000256" key="1">
    <source>
        <dbReference type="ARBA" id="ARBA00004853"/>
    </source>
</evidence>
<dbReference type="GO" id="GO:0005525">
    <property type="term" value="F:GTP binding"/>
    <property type="evidence" value="ECO:0007669"/>
    <property type="project" value="UniProtKB-KW"/>
</dbReference>
<comment type="similarity">
    <text evidence="11">Belongs to the GTP cyclohydrolase II family.</text>
</comment>
<evidence type="ECO:0000256" key="11">
    <source>
        <dbReference type="HAMAP-Rule" id="MF_00179"/>
    </source>
</evidence>
<accession>A0A2J0U318</accession>
<feature type="binding site" evidence="11">
    <location>
        <position position="69"/>
    </location>
    <ligand>
        <name>Zn(2+)</name>
        <dbReference type="ChEBI" id="CHEBI:29105"/>
        <note>catalytic</note>
    </ligand>
</feature>
<feature type="active site" description="Nucleophile" evidence="11">
    <location>
        <position position="142"/>
    </location>
</feature>
<keyword evidence="5 11" id="KW-0547">Nucleotide-binding</keyword>
<comment type="cofactor">
    <cofactor evidence="11">
        <name>Zn(2+)</name>
        <dbReference type="ChEBI" id="CHEBI:29105"/>
    </cofactor>
    <text evidence="11">Binds 1 zinc ion per subunit.</text>
</comment>
<feature type="binding site" evidence="11">
    <location>
        <begin position="106"/>
        <end position="108"/>
    </location>
    <ligand>
        <name>GTP</name>
        <dbReference type="ChEBI" id="CHEBI:37565"/>
    </ligand>
</feature>
<dbReference type="Pfam" id="PF00925">
    <property type="entry name" value="GTP_cyclohydro2"/>
    <property type="match status" value="1"/>
</dbReference>
<feature type="binding site" evidence="11">
    <location>
        <position position="168"/>
    </location>
    <ligand>
        <name>GTP</name>
        <dbReference type="ChEBI" id="CHEBI:37565"/>
    </ligand>
</feature>
<dbReference type="AlphaFoldDB" id="A0A2J0U318"/>
<dbReference type="PANTHER" id="PTHR21327:SF18">
    <property type="entry name" value="3,4-DIHYDROXY-2-BUTANONE 4-PHOSPHATE SYNTHASE"/>
    <property type="match status" value="1"/>
</dbReference>
<dbReference type="PANTHER" id="PTHR21327">
    <property type="entry name" value="GTP CYCLOHYDROLASE II-RELATED"/>
    <property type="match status" value="1"/>
</dbReference>